<keyword evidence="2" id="KW-0472">Membrane</keyword>
<sequence>MTAQTRPHGSMTNAPPWIGGATIGAFFLSAAVLITYTLLPLPGQRSLGGVNYLVAALLFGGHITFSRLYRSGLARRAPSGGTAAAGPHLDGPVDHAPADIVQPGGPARPDPRRK</sequence>
<organism evidence="3 4">
    <name type="scientific">Parafrankia irregularis</name>
    <dbReference type="NCBI Taxonomy" id="795642"/>
    <lineage>
        <taxon>Bacteria</taxon>
        <taxon>Bacillati</taxon>
        <taxon>Actinomycetota</taxon>
        <taxon>Actinomycetes</taxon>
        <taxon>Frankiales</taxon>
        <taxon>Frankiaceae</taxon>
        <taxon>Parafrankia</taxon>
    </lineage>
</organism>
<dbReference type="RefSeq" id="WP_091270654.1">
    <property type="nucleotide sequence ID" value="NZ_FAOZ01000001.1"/>
</dbReference>
<keyword evidence="2" id="KW-1133">Transmembrane helix</keyword>
<feature type="transmembrane region" description="Helical" evidence="2">
    <location>
        <begin position="50"/>
        <end position="69"/>
    </location>
</feature>
<keyword evidence="4" id="KW-1185">Reference proteome</keyword>
<evidence type="ECO:0000256" key="2">
    <source>
        <dbReference type="SAM" id="Phobius"/>
    </source>
</evidence>
<reference evidence="4" key="1">
    <citation type="submission" date="2015-11" db="EMBL/GenBank/DDBJ databases">
        <authorList>
            <person name="Varghese N."/>
        </authorList>
    </citation>
    <scope>NUCLEOTIDE SEQUENCE [LARGE SCALE GENOMIC DNA]</scope>
    <source>
        <strain evidence="4">DSM 45899</strain>
    </source>
</reference>
<evidence type="ECO:0000313" key="3">
    <source>
        <dbReference type="EMBL" id="CUU53761.1"/>
    </source>
</evidence>
<name>A0A0S4QE72_9ACTN</name>
<accession>A0A0S4QE72</accession>
<keyword evidence="2" id="KW-0812">Transmembrane</keyword>
<dbReference type="Proteomes" id="UP000198802">
    <property type="component" value="Unassembled WGS sequence"/>
</dbReference>
<evidence type="ECO:0000313" key="4">
    <source>
        <dbReference type="Proteomes" id="UP000198802"/>
    </source>
</evidence>
<proteinExistence type="predicted"/>
<feature type="region of interest" description="Disordered" evidence="1">
    <location>
        <begin position="76"/>
        <end position="114"/>
    </location>
</feature>
<protein>
    <submittedName>
        <fullName evidence="3">Uncharacterized protein</fullName>
    </submittedName>
</protein>
<dbReference type="AlphaFoldDB" id="A0A0S4QE72"/>
<dbReference type="EMBL" id="FAOZ01000001">
    <property type="protein sequence ID" value="CUU53761.1"/>
    <property type="molecule type" value="Genomic_DNA"/>
</dbReference>
<feature type="transmembrane region" description="Helical" evidence="2">
    <location>
        <begin position="16"/>
        <end position="38"/>
    </location>
</feature>
<gene>
    <name evidence="3" type="ORF">Ga0074812_101259</name>
</gene>
<evidence type="ECO:0000256" key="1">
    <source>
        <dbReference type="SAM" id="MobiDB-lite"/>
    </source>
</evidence>